<dbReference type="InterPro" id="IPR000383">
    <property type="entry name" value="Xaa-Pro-like_dom"/>
</dbReference>
<dbReference type="PANTHER" id="PTHR47751:SF1">
    <property type="entry name" value="SUPERFAMILY HYDROLASE, PUTATIVE (AFU_ORTHOLOGUE AFUA_2G16580)-RELATED"/>
    <property type="match status" value="1"/>
</dbReference>
<reference evidence="2 3" key="1">
    <citation type="submission" date="2013-11" db="EMBL/GenBank/DDBJ databases">
        <title>Single cell genomics of uncultured Tannerella BU063 (oral taxon 286).</title>
        <authorList>
            <person name="Beall C.J."/>
            <person name="Campbell A.G."/>
            <person name="Griffen A.L."/>
            <person name="Podar M."/>
            <person name="Leys E.J."/>
        </authorList>
    </citation>
    <scope>NUCLEOTIDE SEQUENCE [LARGE SCALE GENOMIC DNA]</scope>
    <source>
        <strain evidence="2">Cell 2</strain>
    </source>
</reference>
<dbReference type="InterPro" id="IPR029058">
    <property type="entry name" value="AB_hydrolase_fold"/>
</dbReference>
<feature type="domain" description="Xaa-Pro dipeptidyl-peptidase-like" evidence="1">
    <location>
        <begin position="43"/>
        <end position="308"/>
    </location>
</feature>
<evidence type="ECO:0000313" key="3">
    <source>
        <dbReference type="Proteomes" id="UP000018837"/>
    </source>
</evidence>
<evidence type="ECO:0000259" key="1">
    <source>
        <dbReference type="Pfam" id="PF02129"/>
    </source>
</evidence>
<sequence length="335" mass="37026">MNTNKTASSPLDEALSLTSEWDKVFPQSDRVEHRKVTFHNHFGLTLAADLYLPKGATGKLPAIAVCGLFGGVKEQSSGLYAQTLAERGFITLAFDPSFTGESGGHPRDVFSLDINTEDFQAAVDYLCNLDGVDPARVGILGICGWGGIALNAAANDPRIKAVVASTMYDMPRIGAWGYNDSGTADDRYRAKQEIADLRTSEYAAGLTKHAFTTIPVDQLTGKEPAFVRQYSEYYKAPRGYHPRSVNSNLGWMQQAMTGWMNNAILSHPEDLRAPVLIVHGEKAHSRYMGEDIYRRLKGDNKQLLIVPGATHTDLYDQTDKIPFDRIADFYRTNLK</sequence>
<dbReference type="PATRIC" id="fig|1411148.3.peg.2452"/>
<dbReference type="Gene3D" id="3.40.50.1820">
    <property type="entry name" value="alpha/beta hydrolase"/>
    <property type="match status" value="1"/>
</dbReference>
<dbReference type="SUPFAM" id="SSF53474">
    <property type="entry name" value="alpha/beta-Hydrolases"/>
    <property type="match status" value="1"/>
</dbReference>
<dbReference type="PANTHER" id="PTHR47751">
    <property type="entry name" value="SUPERFAMILY HYDROLASE, PUTATIVE (AFU_ORTHOLOGUE AFUA_2G16580)-RELATED"/>
    <property type="match status" value="1"/>
</dbReference>
<dbReference type="EMBL" id="AYUF01000501">
    <property type="protein sequence ID" value="ETK00523.1"/>
    <property type="molecule type" value="Genomic_DNA"/>
</dbReference>
<dbReference type="GO" id="GO:0016787">
    <property type="term" value="F:hydrolase activity"/>
    <property type="evidence" value="ECO:0007669"/>
    <property type="project" value="UniProtKB-KW"/>
</dbReference>
<name>W2C0F4_9BACT</name>
<keyword evidence="2" id="KW-0378">Hydrolase</keyword>
<dbReference type="AlphaFoldDB" id="W2C0F4"/>
<evidence type="ECO:0000313" key="2">
    <source>
        <dbReference type="EMBL" id="ETK00523.1"/>
    </source>
</evidence>
<proteinExistence type="predicted"/>
<dbReference type="Pfam" id="PF02129">
    <property type="entry name" value="Peptidase_S15"/>
    <property type="match status" value="1"/>
</dbReference>
<accession>W2C0F4</accession>
<dbReference type="InterPro" id="IPR051411">
    <property type="entry name" value="Polyketide_trans_af380"/>
</dbReference>
<gene>
    <name evidence="2" type="ORF">N425_14530</name>
</gene>
<dbReference type="Gene3D" id="1.10.10.800">
    <property type="match status" value="1"/>
</dbReference>
<organism evidence="2 3">
    <name type="scientific">Tannerella sp. oral taxon BU063 isolate Cell 2</name>
    <dbReference type="NCBI Taxonomy" id="1411148"/>
    <lineage>
        <taxon>Bacteria</taxon>
        <taxon>Pseudomonadati</taxon>
        <taxon>Bacteroidota</taxon>
        <taxon>Bacteroidia</taxon>
        <taxon>Bacteroidales</taxon>
        <taxon>Tannerellaceae</taxon>
        <taxon>Tannerella</taxon>
    </lineage>
</organism>
<comment type="caution">
    <text evidence="2">The sequence shown here is derived from an EMBL/GenBank/DDBJ whole genome shotgun (WGS) entry which is preliminary data.</text>
</comment>
<dbReference type="Proteomes" id="UP000018837">
    <property type="component" value="Unassembled WGS sequence"/>
</dbReference>
<protein>
    <submittedName>
        <fullName evidence="2">Alpha/beta hydrolase</fullName>
    </submittedName>
</protein>